<dbReference type="InterPro" id="IPR043128">
    <property type="entry name" value="Rev_trsase/Diguanyl_cyclase"/>
</dbReference>
<feature type="transmembrane region" description="Helical" evidence="1">
    <location>
        <begin position="177"/>
        <end position="196"/>
    </location>
</feature>
<dbReference type="FunFam" id="3.30.70.270:FF:000001">
    <property type="entry name" value="Diguanylate cyclase domain protein"/>
    <property type="match status" value="1"/>
</dbReference>
<dbReference type="PROSITE" id="PS50887">
    <property type="entry name" value="GGDEF"/>
    <property type="match status" value="1"/>
</dbReference>
<dbReference type="SMART" id="SM00091">
    <property type="entry name" value="PAS"/>
    <property type="match status" value="1"/>
</dbReference>
<feature type="transmembrane region" description="Helical" evidence="1">
    <location>
        <begin position="82"/>
        <end position="104"/>
    </location>
</feature>
<dbReference type="CDD" id="cd00130">
    <property type="entry name" value="PAS"/>
    <property type="match status" value="1"/>
</dbReference>
<dbReference type="InterPro" id="IPR005330">
    <property type="entry name" value="MHYT_dom"/>
</dbReference>
<feature type="transmembrane region" description="Helical" evidence="1">
    <location>
        <begin position="145"/>
        <end position="168"/>
    </location>
</feature>
<keyword evidence="6" id="KW-1185">Reference proteome</keyword>
<dbReference type="Pfam" id="PF00989">
    <property type="entry name" value="PAS"/>
    <property type="match status" value="1"/>
</dbReference>
<dbReference type="Pfam" id="PF03707">
    <property type="entry name" value="MHYT"/>
    <property type="match status" value="3"/>
</dbReference>
<comment type="caution">
    <text evidence="5">The sequence shown here is derived from an EMBL/GenBank/DDBJ whole genome shotgun (WGS) entry which is preliminary data.</text>
</comment>
<dbReference type="PANTHER" id="PTHR46663:SF2">
    <property type="entry name" value="GGDEF DOMAIN-CONTAINING PROTEIN"/>
    <property type="match status" value="1"/>
</dbReference>
<dbReference type="Gene3D" id="3.30.450.20">
    <property type="entry name" value="PAS domain"/>
    <property type="match status" value="1"/>
</dbReference>
<feature type="domain" description="PAS" evidence="2">
    <location>
        <begin position="256"/>
        <end position="326"/>
    </location>
</feature>
<dbReference type="SUPFAM" id="SSF55073">
    <property type="entry name" value="Nucleotide cyclase"/>
    <property type="match status" value="1"/>
</dbReference>
<dbReference type="RefSeq" id="WP_069937497.1">
    <property type="nucleotide sequence ID" value="NZ_MAMP01000012.1"/>
</dbReference>
<evidence type="ECO:0000313" key="6">
    <source>
        <dbReference type="Proteomes" id="UP000095658"/>
    </source>
</evidence>
<dbReference type="NCBIfam" id="TIGR00254">
    <property type="entry name" value="GGDEF"/>
    <property type="match status" value="1"/>
</dbReference>
<name>A0A1E7DR33_9BACI</name>
<feature type="transmembrane region" description="Helical" evidence="1">
    <location>
        <begin position="224"/>
        <end position="245"/>
    </location>
</feature>
<dbReference type="PROSITE" id="PS50924">
    <property type="entry name" value="MHYT"/>
    <property type="match status" value="1"/>
</dbReference>
<feature type="transmembrane region" description="Helical" evidence="1">
    <location>
        <begin position="12"/>
        <end position="35"/>
    </location>
</feature>
<evidence type="ECO:0000259" key="3">
    <source>
        <dbReference type="PROSITE" id="PS50887"/>
    </source>
</evidence>
<evidence type="ECO:0000256" key="1">
    <source>
        <dbReference type="PROSITE-ProRule" id="PRU00244"/>
    </source>
</evidence>
<dbReference type="Proteomes" id="UP000095658">
    <property type="component" value="Unassembled WGS sequence"/>
</dbReference>
<dbReference type="InterPro" id="IPR052163">
    <property type="entry name" value="DGC-Regulatory_Protein"/>
</dbReference>
<evidence type="ECO:0008006" key="7">
    <source>
        <dbReference type="Google" id="ProtNLM"/>
    </source>
</evidence>
<dbReference type="PROSITE" id="PS50112">
    <property type="entry name" value="PAS"/>
    <property type="match status" value="1"/>
</dbReference>
<dbReference type="PANTHER" id="PTHR46663">
    <property type="entry name" value="DIGUANYLATE CYCLASE DGCT-RELATED"/>
    <property type="match status" value="1"/>
</dbReference>
<dbReference type="InterPro" id="IPR035965">
    <property type="entry name" value="PAS-like_dom_sf"/>
</dbReference>
<dbReference type="NCBIfam" id="TIGR00229">
    <property type="entry name" value="sensory_box"/>
    <property type="match status" value="1"/>
</dbReference>
<feature type="transmembrane region" description="Helical" evidence="1">
    <location>
        <begin position="47"/>
        <end position="76"/>
    </location>
</feature>
<dbReference type="GO" id="GO:0006355">
    <property type="term" value="P:regulation of DNA-templated transcription"/>
    <property type="evidence" value="ECO:0007669"/>
    <property type="project" value="InterPro"/>
</dbReference>
<dbReference type="AlphaFoldDB" id="A0A1E7DR33"/>
<keyword evidence="1" id="KW-1133">Transmembrane helix</keyword>
<dbReference type="InterPro" id="IPR000014">
    <property type="entry name" value="PAS"/>
</dbReference>
<accession>A0A1E7DR33</accession>
<dbReference type="OrthoDB" id="9759607at2"/>
<gene>
    <name evidence="5" type="ORF">BA724_01375</name>
</gene>
<keyword evidence="1" id="KW-0472">Membrane</keyword>
<dbReference type="SMART" id="SM00267">
    <property type="entry name" value="GGDEF"/>
    <property type="match status" value="1"/>
</dbReference>
<dbReference type="EMBL" id="MAMP01000012">
    <property type="protein sequence ID" value="OES45499.1"/>
    <property type="molecule type" value="Genomic_DNA"/>
</dbReference>
<feature type="domain" description="GGDEF" evidence="3">
    <location>
        <begin position="412"/>
        <end position="544"/>
    </location>
</feature>
<proteinExistence type="predicted"/>
<reference evidence="5 6" key="1">
    <citation type="submission" date="2016-06" db="EMBL/GenBank/DDBJ databases">
        <title>Domibacillus iocasae genome sequencing.</title>
        <authorList>
            <person name="Verma A."/>
            <person name="Pal Y."/>
            <person name="Ojha A.K."/>
            <person name="Krishnamurthi S."/>
        </authorList>
    </citation>
    <scope>NUCLEOTIDE SEQUENCE [LARGE SCALE GENOMIC DNA]</scope>
    <source>
        <strain evidence="5 6">DSM 29979</strain>
    </source>
</reference>
<evidence type="ECO:0000259" key="4">
    <source>
        <dbReference type="PROSITE" id="PS50924"/>
    </source>
</evidence>
<dbReference type="Gene3D" id="3.30.70.270">
    <property type="match status" value="1"/>
</dbReference>
<dbReference type="InterPro" id="IPR000160">
    <property type="entry name" value="GGDEF_dom"/>
</dbReference>
<dbReference type="InterPro" id="IPR029787">
    <property type="entry name" value="Nucleotide_cyclase"/>
</dbReference>
<dbReference type="InterPro" id="IPR013767">
    <property type="entry name" value="PAS_fold"/>
</dbReference>
<evidence type="ECO:0000313" key="5">
    <source>
        <dbReference type="EMBL" id="OES45499.1"/>
    </source>
</evidence>
<keyword evidence="1" id="KW-0812">Transmembrane</keyword>
<sequence length="545" mass="61737">MEHMTYVYGEHHLILAFFSIMIAICSSYTALHLVSRIRLAEKGIMRNYWLIAASISMGTGIWAMHFIGMLAFHIYLDVGYNPLLVAVSMILPVMTSYLAFYMLSQYVLRRYLIVSGTIVGIGILLMHYIGMKAMIVKAEIQYDPVWVTASVLIALASTNIAVQLFALFRDNPVYNNLWAKPAAALLIGTAISGMHYTGMKAATFLTTSDYQQDFPHDWSENNPLAISIVIIILCIQGFIFISCYMDQKTSLKIKESEERYRQLVELSPIAIGIHKSGVFTYINPAGMKILGANALEEVVGQNPLSFIHPSYHEIVKERLKMMFENKTPAAPLEEKMMRVDGKIVDVEIMGLPITIHGQDHVQVFFQDISERKKLEEMMYHFAYHDTLTGLPNRRLFEEHLQRAVLDKPAEPKVTAVMFIDLDGFKQVNDLYGHDAGDTLLNMIAEKLTIAVRKSDVVARLAGDEFTILLTDIEKRDVIGIAKRILDMLGLPFSIKNKSIRITPSIGISFHLHEREDGHSLIRKADTAMYQAKRTGKNTYRIYRDD</sequence>
<feature type="domain" description="MHYT" evidence="4">
    <location>
        <begin position="11"/>
        <end position="205"/>
    </location>
</feature>
<dbReference type="Pfam" id="PF00990">
    <property type="entry name" value="GGDEF"/>
    <property type="match status" value="1"/>
</dbReference>
<feature type="transmembrane region" description="Helical" evidence="1">
    <location>
        <begin position="111"/>
        <end position="130"/>
    </location>
</feature>
<evidence type="ECO:0000259" key="2">
    <source>
        <dbReference type="PROSITE" id="PS50112"/>
    </source>
</evidence>
<protein>
    <recommendedName>
        <fullName evidence="7">Diguanylate cyclase</fullName>
    </recommendedName>
</protein>
<dbReference type="CDD" id="cd01949">
    <property type="entry name" value="GGDEF"/>
    <property type="match status" value="1"/>
</dbReference>
<dbReference type="GO" id="GO:0016020">
    <property type="term" value="C:membrane"/>
    <property type="evidence" value="ECO:0007669"/>
    <property type="project" value="UniProtKB-UniRule"/>
</dbReference>
<dbReference type="SUPFAM" id="SSF55785">
    <property type="entry name" value="PYP-like sensor domain (PAS domain)"/>
    <property type="match status" value="1"/>
</dbReference>
<dbReference type="STRING" id="1714016.BA724_01375"/>
<organism evidence="5 6">
    <name type="scientific">Domibacillus iocasae</name>
    <dbReference type="NCBI Taxonomy" id="1714016"/>
    <lineage>
        <taxon>Bacteria</taxon>
        <taxon>Bacillati</taxon>
        <taxon>Bacillota</taxon>
        <taxon>Bacilli</taxon>
        <taxon>Bacillales</taxon>
        <taxon>Bacillaceae</taxon>
        <taxon>Domibacillus</taxon>
    </lineage>
</organism>